<accession>A0A8J5IT05</accession>
<dbReference type="Proteomes" id="UP000709295">
    <property type="component" value="Unassembled WGS sequence"/>
</dbReference>
<feature type="region of interest" description="Disordered" evidence="1">
    <location>
        <begin position="54"/>
        <end position="75"/>
    </location>
</feature>
<proteinExistence type="predicted"/>
<evidence type="ECO:0000313" key="2">
    <source>
        <dbReference type="EMBL" id="KAG6944331.1"/>
    </source>
</evidence>
<dbReference type="AlphaFoldDB" id="A0A8J5IT05"/>
<keyword evidence="3" id="KW-1185">Reference proteome</keyword>
<feature type="compositionally biased region" description="Low complexity" evidence="1">
    <location>
        <begin position="54"/>
        <end position="65"/>
    </location>
</feature>
<name>A0A8J5IT05_9STRA</name>
<evidence type="ECO:0000256" key="1">
    <source>
        <dbReference type="SAM" id="MobiDB-lite"/>
    </source>
</evidence>
<evidence type="ECO:0000313" key="3">
    <source>
        <dbReference type="Proteomes" id="UP000709295"/>
    </source>
</evidence>
<sequence length="75" mass="7353">MPSLSASELPWEVLHAENISSMPPLVTSSEIGVVPASATSCEWIAVGGGPLAARRAPGGAPSAGGDIAGGGLVRM</sequence>
<protein>
    <submittedName>
        <fullName evidence="2">Uncharacterized protein</fullName>
    </submittedName>
</protein>
<gene>
    <name evidence="2" type="ORF">JG688_00017141</name>
</gene>
<organism evidence="2 3">
    <name type="scientific">Phytophthora aleatoria</name>
    <dbReference type="NCBI Taxonomy" id="2496075"/>
    <lineage>
        <taxon>Eukaryota</taxon>
        <taxon>Sar</taxon>
        <taxon>Stramenopiles</taxon>
        <taxon>Oomycota</taxon>
        <taxon>Peronosporomycetes</taxon>
        <taxon>Peronosporales</taxon>
        <taxon>Peronosporaceae</taxon>
        <taxon>Phytophthora</taxon>
    </lineage>
</organism>
<comment type="caution">
    <text evidence="2">The sequence shown here is derived from an EMBL/GenBank/DDBJ whole genome shotgun (WGS) entry which is preliminary data.</text>
</comment>
<feature type="compositionally biased region" description="Gly residues" evidence="1">
    <location>
        <begin position="66"/>
        <end position="75"/>
    </location>
</feature>
<dbReference type="EMBL" id="JAENGY010002401">
    <property type="protein sequence ID" value="KAG6944331.1"/>
    <property type="molecule type" value="Genomic_DNA"/>
</dbReference>
<reference evidence="2" key="1">
    <citation type="submission" date="2021-01" db="EMBL/GenBank/DDBJ databases">
        <title>Phytophthora aleatoria, a newly-described species from Pinus radiata is distinct from Phytophthora cactorum isolates based on comparative genomics.</title>
        <authorList>
            <person name="Mcdougal R."/>
            <person name="Panda P."/>
            <person name="Williams N."/>
            <person name="Studholme D.J."/>
        </authorList>
    </citation>
    <scope>NUCLEOTIDE SEQUENCE</scope>
    <source>
        <strain evidence="2">NZFS 4037</strain>
    </source>
</reference>